<protein>
    <recommendedName>
        <fullName evidence="3">DUF5071 domain-containing protein</fullName>
    </recommendedName>
</protein>
<evidence type="ECO:0000313" key="2">
    <source>
        <dbReference type="Proteomes" id="UP000323317"/>
    </source>
</evidence>
<dbReference type="Proteomes" id="UP000323317">
    <property type="component" value="Unassembled WGS sequence"/>
</dbReference>
<dbReference type="EMBL" id="VTEH01000012">
    <property type="protein sequence ID" value="TYR74411.1"/>
    <property type="molecule type" value="Genomic_DNA"/>
</dbReference>
<dbReference type="SUPFAM" id="SSF48371">
    <property type="entry name" value="ARM repeat"/>
    <property type="match status" value="1"/>
</dbReference>
<comment type="caution">
    <text evidence="1">The sequence shown here is derived from an EMBL/GenBank/DDBJ whole genome shotgun (WGS) entry which is preliminary data.</text>
</comment>
<accession>A0A5D4KAK7</accession>
<dbReference type="AlphaFoldDB" id="A0A5D4KAK7"/>
<dbReference type="Gene3D" id="1.25.40.750">
    <property type="entry name" value="Domain of unknown function DUF5071"/>
    <property type="match status" value="1"/>
</dbReference>
<name>A0A5D4KAK7_9BACI</name>
<sequence length="157" mass="18389">MTDYIVLEKEEIIYYVYNLNWLLPEEQQEVAKKVLFQLPPDQVDLLIPTYGKECWENGVSLLRTMGYPRNKQALPKLVRLLQDRNWPGAMEAIATFRDVGKDISTPYIEKECEEAVNCGDDDWLEHLYYACDSLKITKEDFSNRVTFEKMKIAAEEI</sequence>
<dbReference type="InterPro" id="IPR016024">
    <property type="entry name" value="ARM-type_fold"/>
</dbReference>
<organism evidence="1 2">
    <name type="scientific">Rossellomorea vietnamensis</name>
    <dbReference type="NCBI Taxonomy" id="218284"/>
    <lineage>
        <taxon>Bacteria</taxon>
        <taxon>Bacillati</taxon>
        <taxon>Bacillota</taxon>
        <taxon>Bacilli</taxon>
        <taxon>Bacillales</taxon>
        <taxon>Bacillaceae</taxon>
        <taxon>Rossellomorea</taxon>
    </lineage>
</organism>
<gene>
    <name evidence="1" type="ORF">FZC79_15125</name>
</gene>
<dbReference type="RefSeq" id="WP_148947630.1">
    <property type="nucleotide sequence ID" value="NZ_VTEH01000012.1"/>
</dbReference>
<evidence type="ECO:0000313" key="1">
    <source>
        <dbReference type="EMBL" id="TYR74411.1"/>
    </source>
</evidence>
<reference evidence="1 2" key="1">
    <citation type="submission" date="2019-08" db="EMBL/GenBank/DDBJ databases">
        <title>Bacillus genomes from the desert of Cuatro Cienegas, Coahuila.</title>
        <authorList>
            <person name="Olmedo-Alvarez G."/>
        </authorList>
    </citation>
    <scope>NUCLEOTIDE SEQUENCE [LARGE SCALE GENOMIC DNA]</scope>
    <source>
        <strain evidence="1 2">CH40_1T</strain>
    </source>
</reference>
<proteinExistence type="predicted"/>
<evidence type="ECO:0008006" key="3">
    <source>
        <dbReference type="Google" id="ProtNLM"/>
    </source>
</evidence>
<dbReference type="InterPro" id="IPR038692">
    <property type="entry name" value="Cthe_2751_sf"/>
</dbReference>